<feature type="transmembrane region" description="Helical" evidence="1">
    <location>
        <begin position="37"/>
        <end position="55"/>
    </location>
</feature>
<comment type="caution">
    <text evidence="2">The sequence shown here is derived from an EMBL/GenBank/DDBJ whole genome shotgun (WGS) entry which is preliminary data.</text>
</comment>
<feature type="transmembrane region" description="Helical" evidence="1">
    <location>
        <begin position="144"/>
        <end position="163"/>
    </location>
</feature>
<feature type="transmembrane region" description="Helical" evidence="1">
    <location>
        <begin position="116"/>
        <end position="137"/>
    </location>
</feature>
<evidence type="ECO:0000313" key="3">
    <source>
        <dbReference type="Proteomes" id="UP000711047"/>
    </source>
</evidence>
<protein>
    <submittedName>
        <fullName evidence="2">ABC-2 transporter permease</fullName>
    </submittedName>
</protein>
<keyword evidence="3" id="KW-1185">Reference proteome</keyword>
<proteinExistence type="predicted"/>
<dbReference type="EMBL" id="JABMKX010000011">
    <property type="protein sequence ID" value="NQX47667.1"/>
    <property type="molecule type" value="Genomic_DNA"/>
</dbReference>
<feature type="transmembrane region" description="Helical" evidence="1">
    <location>
        <begin position="76"/>
        <end position="101"/>
    </location>
</feature>
<keyword evidence="1" id="KW-1133">Transmembrane helix</keyword>
<dbReference type="PANTHER" id="PTHR41309:SF2">
    <property type="entry name" value="MEMBRANE PROTEIN"/>
    <property type="match status" value="1"/>
</dbReference>
<feature type="transmembrane region" description="Helical" evidence="1">
    <location>
        <begin position="183"/>
        <end position="208"/>
    </location>
</feature>
<keyword evidence="1" id="KW-0472">Membrane</keyword>
<keyword evidence="1" id="KW-0812">Transmembrane</keyword>
<reference evidence="2 3" key="1">
    <citation type="submission" date="2020-05" db="EMBL/GenBank/DDBJ databases">
        <title>Paenibacillus glebae, sp. nov., Paenibacillus humi sp. nov., Paenibacillus pedi sp. nov., Paenibacillus terrestris sp. nov. and Paenibacillus terricola sp. nov., isolated from a forest top soil sample.</title>
        <authorList>
            <person name="Qi S."/>
            <person name="Carlier A."/>
            <person name="Cnockaert M."/>
            <person name="Vandamme P."/>
        </authorList>
    </citation>
    <scope>NUCLEOTIDE SEQUENCE [LARGE SCALE GENOMIC DNA]</scope>
    <source>
        <strain evidence="2 3">LMG 29502</strain>
    </source>
</reference>
<evidence type="ECO:0000313" key="2">
    <source>
        <dbReference type="EMBL" id="NQX47667.1"/>
    </source>
</evidence>
<dbReference type="RefSeq" id="WP_173137060.1">
    <property type="nucleotide sequence ID" value="NZ_JABMKX010000011.1"/>
</dbReference>
<dbReference type="PANTHER" id="PTHR41309">
    <property type="entry name" value="MEMBRANE PROTEIN-RELATED"/>
    <property type="match status" value="1"/>
</dbReference>
<evidence type="ECO:0000256" key="1">
    <source>
        <dbReference type="SAM" id="Phobius"/>
    </source>
</evidence>
<sequence length="212" mass="24520">MYSSLHLIRKDFMLTRKFLLLMVPYYLLMGYLNAEAYTVFSLFPALLLLINSCTIDMQHHNQKFLVTLPVPRQRLILAKYLMLIPFSLFSLICTLVLYVFAFKIGKLDAPLRWRELGLTTAIFPLIASFYLPVYYWLGQKGMQIVNMVFMLLVMLNFSALTSLSESYPDLALWIKSGKFDNALLVVIGILAYLVIIYGSYLLSLRIFVKKDI</sequence>
<feature type="transmembrane region" description="Helical" evidence="1">
    <location>
        <begin position="12"/>
        <end position="31"/>
    </location>
</feature>
<dbReference type="InterPro" id="IPR025699">
    <property type="entry name" value="ABC2_memb-like"/>
</dbReference>
<gene>
    <name evidence="2" type="ORF">HQN87_20290</name>
</gene>
<name>A0ABX2DSM2_9BACL</name>
<organism evidence="2 3">
    <name type="scientific">Paenibacillus tritici</name>
    <dbReference type="NCBI Taxonomy" id="1873425"/>
    <lineage>
        <taxon>Bacteria</taxon>
        <taxon>Bacillati</taxon>
        <taxon>Bacillota</taxon>
        <taxon>Bacilli</taxon>
        <taxon>Bacillales</taxon>
        <taxon>Paenibacillaceae</taxon>
        <taxon>Paenibacillus</taxon>
    </lineage>
</organism>
<dbReference type="Proteomes" id="UP000711047">
    <property type="component" value="Unassembled WGS sequence"/>
</dbReference>
<dbReference type="Pfam" id="PF13346">
    <property type="entry name" value="ABC2_membrane_5"/>
    <property type="match status" value="1"/>
</dbReference>
<accession>A0ABX2DSM2</accession>